<feature type="compositionally biased region" description="Polar residues" evidence="1">
    <location>
        <begin position="177"/>
        <end position="186"/>
    </location>
</feature>
<feature type="compositionally biased region" description="Basic and acidic residues" evidence="1">
    <location>
        <begin position="860"/>
        <end position="871"/>
    </location>
</feature>
<organism evidence="4 5">
    <name type="scientific">Lutzomyia longipalpis</name>
    <name type="common">Sand fly</name>
    <dbReference type="NCBI Taxonomy" id="7200"/>
    <lineage>
        <taxon>Eukaryota</taxon>
        <taxon>Metazoa</taxon>
        <taxon>Ecdysozoa</taxon>
        <taxon>Arthropoda</taxon>
        <taxon>Hexapoda</taxon>
        <taxon>Insecta</taxon>
        <taxon>Pterygota</taxon>
        <taxon>Neoptera</taxon>
        <taxon>Endopterygota</taxon>
        <taxon>Diptera</taxon>
        <taxon>Nematocera</taxon>
        <taxon>Psychodoidea</taxon>
        <taxon>Psychodidae</taxon>
        <taxon>Lutzomyia</taxon>
        <taxon>Lutzomyia</taxon>
    </lineage>
</organism>
<feature type="compositionally biased region" description="Low complexity" evidence="1">
    <location>
        <begin position="206"/>
        <end position="225"/>
    </location>
</feature>
<feature type="compositionally biased region" description="Basic and acidic residues" evidence="1">
    <location>
        <begin position="461"/>
        <end position="486"/>
    </location>
</feature>
<feature type="compositionally biased region" description="Polar residues" evidence="1">
    <location>
        <begin position="914"/>
        <end position="923"/>
    </location>
</feature>
<dbReference type="Pfam" id="PF15236">
    <property type="entry name" value="CCDC66"/>
    <property type="match status" value="1"/>
</dbReference>
<keyword evidence="5" id="KW-1185">Reference proteome</keyword>
<protein>
    <submittedName>
        <fullName evidence="3">Putative trichohyalin-plectin-similarity domain protein</fullName>
    </submittedName>
</protein>
<feature type="region of interest" description="Disordered" evidence="1">
    <location>
        <begin position="897"/>
        <end position="923"/>
    </location>
</feature>
<dbReference type="PANTHER" id="PTHR22736:SF2">
    <property type="entry name" value="COILED-COIL DOMAIN-CONTAINING PROTEIN 66"/>
    <property type="match status" value="1"/>
</dbReference>
<feature type="region of interest" description="Disordered" evidence="1">
    <location>
        <begin position="171"/>
        <end position="230"/>
    </location>
</feature>
<feature type="region of interest" description="Disordered" evidence="1">
    <location>
        <begin position="389"/>
        <end position="437"/>
    </location>
</feature>
<dbReference type="GO" id="GO:0005874">
    <property type="term" value="C:microtubule"/>
    <property type="evidence" value="ECO:0007669"/>
    <property type="project" value="TreeGrafter"/>
</dbReference>
<feature type="region of interest" description="Disordered" evidence="1">
    <location>
        <begin position="719"/>
        <end position="769"/>
    </location>
</feature>
<dbReference type="InterPro" id="IPR039183">
    <property type="entry name" value="CCD66"/>
</dbReference>
<evidence type="ECO:0000313" key="4">
    <source>
        <dbReference type="EnsemblMetazoa" id="LLOJ002895-PA"/>
    </source>
</evidence>
<proteinExistence type="predicted"/>
<evidence type="ECO:0000313" key="3">
    <source>
        <dbReference type="EMBL" id="MBC1178169.1"/>
    </source>
</evidence>
<feature type="region of interest" description="Disordered" evidence="1">
    <location>
        <begin position="68"/>
        <end position="146"/>
    </location>
</feature>
<accession>A0A1B0CEX5</accession>
<feature type="region of interest" description="Disordered" evidence="1">
    <location>
        <begin position="461"/>
        <end position="492"/>
    </location>
</feature>
<reference evidence="3" key="2">
    <citation type="journal article" date="2020" name="BMC">
        <title>Leishmania infection induces a limited differential gene expression in the sand fly midgut.</title>
        <authorList>
            <person name="Coutinho-Abreu I.V."/>
            <person name="Serafim T.D."/>
            <person name="Meneses C."/>
            <person name="Kamhawi S."/>
            <person name="Oliveira F."/>
            <person name="Valenzuela J.G."/>
        </authorList>
    </citation>
    <scope>NUCLEOTIDE SEQUENCE</scope>
    <source>
        <strain evidence="3">Jacobina</strain>
        <tissue evidence="3">Midgut</tissue>
    </source>
</reference>
<evidence type="ECO:0000256" key="1">
    <source>
        <dbReference type="SAM" id="MobiDB-lite"/>
    </source>
</evidence>
<dbReference type="EMBL" id="GITU01009466">
    <property type="protein sequence ID" value="MBC1178169.1"/>
    <property type="molecule type" value="Transcribed_RNA"/>
</dbReference>
<evidence type="ECO:0000259" key="2">
    <source>
        <dbReference type="Pfam" id="PF15236"/>
    </source>
</evidence>
<dbReference type="PANTHER" id="PTHR22736">
    <property type="entry name" value="COILED-COIL DOMAIN-CONTAINING PROTEIN 66"/>
    <property type="match status" value="1"/>
</dbReference>
<dbReference type="GO" id="GO:0008017">
    <property type="term" value="F:microtubule binding"/>
    <property type="evidence" value="ECO:0007669"/>
    <property type="project" value="TreeGrafter"/>
</dbReference>
<dbReference type="EnsemblMetazoa" id="LLOJ002895-RA">
    <property type="protein sequence ID" value="LLOJ002895-PA"/>
    <property type="gene ID" value="LLOJ002895"/>
</dbReference>
<feature type="region of interest" description="Disordered" evidence="1">
    <location>
        <begin position="849"/>
        <end position="882"/>
    </location>
</feature>
<dbReference type="VEuPathDB" id="VectorBase:LLOJ002895"/>
<reference evidence="5" key="1">
    <citation type="submission" date="2012-05" db="EMBL/GenBank/DDBJ databases">
        <title>Whole Genome Assembly of Lutzomyia longipalpis.</title>
        <authorList>
            <person name="Richards S."/>
            <person name="Qu C."/>
            <person name="Dillon R."/>
            <person name="Worley K."/>
            <person name="Scherer S."/>
            <person name="Batterton M."/>
            <person name="Taylor A."/>
            <person name="Hawes A."/>
            <person name="Hernandez B."/>
            <person name="Kovar C."/>
            <person name="Mandapat C."/>
            <person name="Pham C."/>
            <person name="Qu C."/>
            <person name="Jing C."/>
            <person name="Bess C."/>
            <person name="Bandaranaike D."/>
            <person name="Ngo D."/>
            <person name="Ongeri F."/>
            <person name="Arias F."/>
            <person name="Lara F."/>
            <person name="Weissenberger G."/>
            <person name="Kamau G."/>
            <person name="Han H."/>
            <person name="Shen H."/>
            <person name="Dinh H."/>
            <person name="Khalil I."/>
            <person name="Jones J."/>
            <person name="Shafer J."/>
            <person name="Jayaseelan J."/>
            <person name="Quiroz J."/>
            <person name="Blankenburg K."/>
            <person name="Nguyen L."/>
            <person name="Jackson L."/>
            <person name="Francisco L."/>
            <person name="Tang L.-Y."/>
            <person name="Pu L.-L."/>
            <person name="Perales L."/>
            <person name="Lorensuhewa L."/>
            <person name="Munidasa M."/>
            <person name="Coyle M."/>
            <person name="Taylor M."/>
            <person name="Puazo M."/>
            <person name="Firestine M."/>
            <person name="Scheel M."/>
            <person name="Javaid M."/>
            <person name="Wang M."/>
            <person name="Li M."/>
            <person name="Tabassum N."/>
            <person name="Saada N."/>
            <person name="Osuji N."/>
            <person name="Aqrawi P."/>
            <person name="Fu Q."/>
            <person name="Thornton R."/>
            <person name="Raj R."/>
            <person name="Goodspeed R."/>
            <person name="Mata R."/>
            <person name="Najjar R."/>
            <person name="Gubbala S."/>
            <person name="Lee S."/>
            <person name="Denson S."/>
            <person name="Patil S."/>
            <person name="Macmil S."/>
            <person name="Qi S."/>
            <person name="Matskevitch T."/>
            <person name="Palculict T."/>
            <person name="Mathew T."/>
            <person name="Vee V."/>
            <person name="Velamala V."/>
            <person name="Korchina V."/>
            <person name="Cai W."/>
            <person name="Liu W."/>
            <person name="Dai W."/>
            <person name="Zou X."/>
            <person name="Zhu Y."/>
            <person name="Zhang Y."/>
            <person name="Wu Y.-Q."/>
            <person name="Xin Y."/>
            <person name="Nazarath L."/>
            <person name="Kovar C."/>
            <person name="Han Y."/>
            <person name="Muzny D."/>
            <person name="Gibbs R."/>
        </authorList>
    </citation>
    <scope>NUCLEOTIDE SEQUENCE [LARGE SCALE GENOMIC DNA]</scope>
    <source>
        <strain evidence="5">Jacobina</strain>
    </source>
</reference>
<dbReference type="GO" id="GO:0005929">
    <property type="term" value="C:cilium"/>
    <property type="evidence" value="ECO:0007669"/>
    <property type="project" value="TreeGrafter"/>
</dbReference>
<feature type="compositionally biased region" description="Basic and acidic residues" evidence="1">
    <location>
        <begin position="415"/>
        <end position="431"/>
    </location>
</feature>
<feature type="compositionally biased region" description="Polar residues" evidence="1">
    <location>
        <begin position="114"/>
        <end position="135"/>
    </location>
</feature>
<reference evidence="4" key="3">
    <citation type="submission" date="2020-05" db="UniProtKB">
        <authorList>
            <consortium name="EnsemblMetazoa"/>
        </authorList>
    </citation>
    <scope>IDENTIFICATION</scope>
    <source>
        <strain evidence="4">Jacobina</strain>
    </source>
</reference>
<evidence type="ECO:0000313" key="5">
    <source>
        <dbReference type="Proteomes" id="UP000092461"/>
    </source>
</evidence>
<dbReference type="GO" id="GO:0060271">
    <property type="term" value="P:cilium assembly"/>
    <property type="evidence" value="ECO:0007669"/>
    <property type="project" value="TreeGrafter"/>
</dbReference>
<dbReference type="VEuPathDB" id="VectorBase:LLONM1_011228"/>
<feature type="compositionally biased region" description="Low complexity" evidence="1">
    <location>
        <begin position="741"/>
        <end position="750"/>
    </location>
</feature>
<dbReference type="AlphaFoldDB" id="A0A1B0CEX5"/>
<dbReference type="Proteomes" id="UP000092461">
    <property type="component" value="Unassembled WGS sequence"/>
</dbReference>
<feature type="domain" description="CCDC66" evidence="2">
    <location>
        <begin position="283"/>
        <end position="403"/>
    </location>
</feature>
<name>A0A1B0CEX5_LUTLO</name>
<feature type="compositionally biased region" description="Basic and acidic residues" evidence="1">
    <location>
        <begin position="389"/>
        <end position="398"/>
    </location>
</feature>
<sequence length="923" mass="105142">MIYQNSTTGGNRELSLVEQKKRQWQKEREEMAKLGEFPIKIESRSSTYEKTSIRTFYASNMDLTENYRGRKNSMRHGGVYEGESRRIRSPSLPPIGRQKFQGGMGHSTTEDDTGYTSGSPQHSDSSGAEVWTNTEHPQKVSYAGNFLPPKPQLHITGSSFEAATTAAAKEAADDTFSEATTKSRGSQLHHKMSPDSLDLEHETEFSKSLSTPSSSSSDGQSFTSFQAPDFGGYHKVKEERAKWGDRGVTVGHLYDPIARVEMEKSARSVPVWLEKGLHEMRDSEDESVRSFIRGQNTPIDPQILEERANRRRKAMELQDAIKEQLKERERQRKWEKERRLREERLEEERMMRQMEMERARFEYDKRVQQEKLEKEKKKHDMMRRALAKAEMEAKVEKDRRKHKIFHREASPPPAREAKEAPEEASKEEKTVKSLSVEEDPERVLIGTPIKLKKQIIVEQEDKKEEQVVEDKTSMEKQSERQSEKQAEMSPPEKPLVVIDRNNRATDLDGIALVLQTMTPVVPLPIASDFLNFNATVNNLQLALLLAAQQQRPEKLNGGDPEKISMRESHNRECSYCCKVHGNNTTSTVKEEVKTHEEALEDGLVKTEGETEANCAKEEDVKQVEVKLPEQEEPPKLPHDGTFTKEDTLRAEMRIDAATCTRGDILGERMLTPRKYRHDSSSSVDVAVQTEIPSRLCNLCCHHKLYLQEISTVTTSVTQTSNKGQQQTIADDDGGSSARNETITTTTTTKTMIRSKAGKSKKPEPRPKWGVNRPLMQYIKASERDPFCLRQRRKKYQQRSFIVKPESPKNSAGTNRSISRNVCTEILPIKTDSNGRIFLNFHEASVMMKEDPVKQQNSAQARERIMSKRPTEENSDEGVSLKDNKDFSNLAIVKANSATRRQSSFEDVDTEECSSDLSSIKSRN</sequence>
<dbReference type="InterPro" id="IPR040467">
    <property type="entry name" value="CCDC66_dom"/>
</dbReference>
<dbReference type="EMBL" id="AJWK01009395">
    <property type="status" value="NOT_ANNOTATED_CDS"/>
    <property type="molecule type" value="Genomic_DNA"/>
</dbReference>